<proteinExistence type="predicted"/>
<protein>
    <submittedName>
        <fullName evidence="1">Uncharacterized protein</fullName>
    </submittedName>
</protein>
<organism evidence="1 2">
    <name type="scientific">Coemansia erecta</name>
    <dbReference type="NCBI Taxonomy" id="147472"/>
    <lineage>
        <taxon>Eukaryota</taxon>
        <taxon>Fungi</taxon>
        <taxon>Fungi incertae sedis</taxon>
        <taxon>Zoopagomycota</taxon>
        <taxon>Kickxellomycotina</taxon>
        <taxon>Kickxellomycetes</taxon>
        <taxon>Kickxellales</taxon>
        <taxon>Kickxellaceae</taxon>
        <taxon>Coemansia</taxon>
    </lineage>
</organism>
<keyword evidence="2" id="KW-1185">Reference proteome</keyword>
<gene>
    <name evidence="1" type="ORF">LPJ53_005488</name>
</gene>
<sequence length="591" mass="67839">MSFQKAVPKRKLASTARFICIAALAAFALLYTGRLILYEYALSSPSWQSYRSLKSDPCISACVDRTSVPTHISASSESGKPYAYVVNAMDGELVVTPGQCVCVRIVVPPESDGANSTTGLVGYKPLPMWPADGLMVDLVQQSSLLDDGSDDPLYKDARVTVSVNNFYPRGDDKDPTTAHVYDGTARLYDPGVYTIDARLDSRNGQWNAEPGQLTLPYEETEIISENTRIRVLRDPKHPTYLKKHQNLPLCQHGDSPGRWIPEKNLPHEWNPWNYVYPAEDGRVWLPYNCRLRRISHAEFTFHMSYMYPSVHWYGDSNSRRTLRPFISAGKWCHKSSDLSRLDCLCNDAPKDLFPDEWYGNMPVPHWYRIHTHGVNGSEIYMDLRQLGGASPTDPRMIQEKDPSDERYTPDFVPPGYGLRNDYFDLYYLFTRGTKDMYGSYWGRDITSKKIQNFPEASLVVFQMITWDVAFGHFDDFVEETAKLVKRLKQVYPKAEFVYRSGPYWCCRATEDQDKKYSRLRFIAFDRHARQVFQKHLHAKVWDVQGPAGQRSPESKRLDDNMPCRSAHSRAEVIHIDNQILMNALINQPEFT</sequence>
<name>A0A9W7XWR6_9FUNG</name>
<evidence type="ECO:0000313" key="2">
    <source>
        <dbReference type="Proteomes" id="UP001149813"/>
    </source>
</evidence>
<accession>A0A9W7XWR6</accession>
<reference evidence="1" key="1">
    <citation type="submission" date="2022-07" db="EMBL/GenBank/DDBJ databases">
        <title>Phylogenomic reconstructions and comparative analyses of Kickxellomycotina fungi.</title>
        <authorList>
            <person name="Reynolds N.K."/>
            <person name="Stajich J.E."/>
            <person name="Barry K."/>
            <person name="Grigoriev I.V."/>
            <person name="Crous P."/>
            <person name="Smith M.E."/>
        </authorList>
    </citation>
    <scope>NUCLEOTIDE SEQUENCE</scope>
    <source>
        <strain evidence="1">NBRC 32514</strain>
    </source>
</reference>
<evidence type="ECO:0000313" key="1">
    <source>
        <dbReference type="EMBL" id="KAJ1719807.1"/>
    </source>
</evidence>
<dbReference type="Proteomes" id="UP001149813">
    <property type="component" value="Unassembled WGS sequence"/>
</dbReference>
<comment type="caution">
    <text evidence="1">The sequence shown here is derived from an EMBL/GenBank/DDBJ whole genome shotgun (WGS) entry which is preliminary data.</text>
</comment>
<dbReference type="EMBL" id="JANBOJ010000337">
    <property type="protein sequence ID" value="KAJ1719807.1"/>
    <property type="molecule type" value="Genomic_DNA"/>
</dbReference>
<dbReference type="AlphaFoldDB" id="A0A9W7XWR6"/>
<dbReference type="OrthoDB" id="2104804at2759"/>